<gene>
    <name evidence="1" type="ORF">PAXRUDRAFT_81757</name>
</gene>
<dbReference type="Proteomes" id="UP000054538">
    <property type="component" value="Unassembled WGS sequence"/>
</dbReference>
<organism evidence="1 2">
    <name type="scientific">Paxillus rubicundulus Ve08.2h10</name>
    <dbReference type="NCBI Taxonomy" id="930991"/>
    <lineage>
        <taxon>Eukaryota</taxon>
        <taxon>Fungi</taxon>
        <taxon>Dikarya</taxon>
        <taxon>Basidiomycota</taxon>
        <taxon>Agaricomycotina</taxon>
        <taxon>Agaricomycetes</taxon>
        <taxon>Agaricomycetidae</taxon>
        <taxon>Boletales</taxon>
        <taxon>Paxilineae</taxon>
        <taxon>Paxillaceae</taxon>
        <taxon>Paxillus</taxon>
    </lineage>
</organism>
<dbReference type="EMBL" id="KN829193">
    <property type="protein sequence ID" value="KIK74065.1"/>
    <property type="molecule type" value="Genomic_DNA"/>
</dbReference>
<dbReference type="OrthoDB" id="3359487at2759"/>
<feature type="non-terminal residue" evidence="1">
    <location>
        <position position="51"/>
    </location>
</feature>
<sequence length="51" mass="6271">TLNKYYQLTDSSEVYRIAMVLHLQHKLSYFKNTNWEESWIDATRDLVRDMF</sequence>
<evidence type="ECO:0000313" key="1">
    <source>
        <dbReference type="EMBL" id="KIK74065.1"/>
    </source>
</evidence>
<reference evidence="2" key="2">
    <citation type="submission" date="2015-01" db="EMBL/GenBank/DDBJ databases">
        <title>Evolutionary Origins and Diversification of the Mycorrhizal Mutualists.</title>
        <authorList>
            <consortium name="DOE Joint Genome Institute"/>
            <consortium name="Mycorrhizal Genomics Consortium"/>
            <person name="Kohler A."/>
            <person name="Kuo A."/>
            <person name="Nagy L.G."/>
            <person name="Floudas D."/>
            <person name="Copeland A."/>
            <person name="Barry K.W."/>
            <person name="Cichocki N."/>
            <person name="Veneault-Fourrey C."/>
            <person name="LaButti K."/>
            <person name="Lindquist E.A."/>
            <person name="Lipzen A."/>
            <person name="Lundell T."/>
            <person name="Morin E."/>
            <person name="Murat C."/>
            <person name="Riley R."/>
            <person name="Ohm R."/>
            <person name="Sun H."/>
            <person name="Tunlid A."/>
            <person name="Henrissat B."/>
            <person name="Grigoriev I.V."/>
            <person name="Hibbett D.S."/>
            <person name="Martin F."/>
        </authorList>
    </citation>
    <scope>NUCLEOTIDE SEQUENCE [LARGE SCALE GENOMIC DNA]</scope>
    <source>
        <strain evidence="2">Ve08.2h10</strain>
    </source>
</reference>
<reference evidence="1 2" key="1">
    <citation type="submission" date="2014-04" db="EMBL/GenBank/DDBJ databases">
        <authorList>
            <consortium name="DOE Joint Genome Institute"/>
            <person name="Kuo A."/>
            <person name="Kohler A."/>
            <person name="Jargeat P."/>
            <person name="Nagy L.G."/>
            <person name="Floudas D."/>
            <person name="Copeland A."/>
            <person name="Barry K.W."/>
            <person name="Cichocki N."/>
            <person name="Veneault-Fourrey C."/>
            <person name="LaButti K."/>
            <person name="Lindquist E.A."/>
            <person name="Lipzen A."/>
            <person name="Lundell T."/>
            <person name="Morin E."/>
            <person name="Murat C."/>
            <person name="Sun H."/>
            <person name="Tunlid A."/>
            <person name="Henrissat B."/>
            <person name="Grigoriev I.V."/>
            <person name="Hibbett D.S."/>
            <person name="Martin F."/>
            <person name="Nordberg H.P."/>
            <person name="Cantor M.N."/>
            <person name="Hua S.X."/>
        </authorList>
    </citation>
    <scope>NUCLEOTIDE SEQUENCE [LARGE SCALE GENOMIC DNA]</scope>
    <source>
        <strain evidence="1 2">Ve08.2h10</strain>
    </source>
</reference>
<keyword evidence="2" id="KW-1185">Reference proteome</keyword>
<proteinExistence type="predicted"/>
<dbReference type="InParanoid" id="A0A0D0DA48"/>
<evidence type="ECO:0000313" key="2">
    <source>
        <dbReference type="Proteomes" id="UP000054538"/>
    </source>
</evidence>
<feature type="non-terminal residue" evidence="1">
    <location>
        <position position="1"/>
    </location>
</feature>
<dbReference type="HOGENOM" id="CLU_206233_0_0_1"/>
<accession>A0A0D0DA48</accession>
<protein>
    <submittedName>
        <fullName evidence="1">Uncharacterized protein</fullName>
    </submittedName>
</protein>
<dbReference type="AlphaFoldDB" id="A0A0D0DA48"/>
<name>A0A0D0DA48_9AGAM</name>